<dbReference type="GO" id="GO:0031966">
    <property type="term" value="C:mitochondrial membrane"/>
    <property type="evidence" value="ECO:0007669"/>
    <property type="project" value="UniProtKB-SubCell"/>
</dbReference>
<dbReference type="SMART" id="SM00647">
    <property type="entry name" value="IBR"/>
    <property type="match status" value="2"/>
</dbReference>
<dbReference type="Proteomes" id="UP001066276">
    <property type="component" value="Chromosome 2_1"/>
</dbReference>
<evidence type="ECO:0000256" key="12">
    <source>
        <dbReference type="ARBA" id="ARBA00022771"/>
    </source>
</evidence>
<evidence type="ECO:0000256" key="10">
    <source>
        <dbReference type="ARBA" id="ARBA00022723"/>
    </source>
</evidence>
<dbReference type="PROSITE" id="PS00518">
    <property type="entry name" value="ZF_RING_1"/>
    <property type="match status" value="1"/>
</dbReference>
<comment type="caution">
    <text evidence="28">The sequence shown here is derived from an EMBL/GenBank/DDBJ whole genome shotgun (WGS) entry which is preliminary data.</text>
</comment>
<dbReference type="GO" id="GO:0061630">
    <property type="term" value="F:ubiquitin protein ligase activity"/>
    <property type="evidence" value="ECO:0007669"/>
    <property type="project" value="UniProtKB-EC"/>
</dbReference>
<dbReference type="Gene3D" id="3.30.40.10">
    <property type="entry name" value="Zinc/RING finger domain, C3HC4 (zinc finger)"/>
    <property type="match status" value="1"/>
</dbReference>
<dbReference type="GO" id="GO:0008270">
    <property type="term" value="F:zinc ion binding"/>
    <property type="evidence" value="ECO:0007669"/>
    <property type="project" value="UniProtKB-KW"/>
</dbReference>
<dbReference type="Gene3D" id="1.20.120.1750">
    <property type="match status" value="1"/>
</dbReference>
<comment type="similarity">
    <text evidence="19">Belongs to the RBR family. RNF144 subfamily.</text>
</comment>
<dbReference type="CDD" id="cd16778">
    <property type="entry name" value="mRING-HC-C4C4_RBR_RNF144B"/>
    <property type="match status" value="1"/>
</dbReference>
<evidence type="ECO:0000256" key="22">
    <source>
        <dbReference type="ARBA" id="ARBA00069720"/>
    </source>
</evidence>
<dbReference type="PROSITE" id="PS50089">
    <property type="entry name" value="ZF_RING_2"/>
    <property type="match status" value="1"/>
</dbReference>
<evidence type="ECO:0000256" key="9">
    <source>
        <dbReference type="ARBA" id="ARBA00022703"/>
    </source>
</evidence>
<accession>A0AAV7VHR4</accession>
<dbReference type="CDD" id="cd20367">
    <property type="entry name" value="BRcat_RBR_RNF144B"/>
    <property type="match status" value="1"/>
</dbReference>
<dbReference type="InterPro" id="IPR031127">
    <property type="entry name" value="E3_UB_ligase_RBR"/>
</dbReference>
<keyword evidence="16 25" id="KW-1133">Transmembrane helix</keyword>
<keyword evidence="13" id="KW-0833">Ubl conjugation pathway</keyword>
<keyword evidence="18 25" id="KW-0472">Membrane</keyword>
<evidence type="ECO:0000259" key="27">
    <source>
        <dbReference type="PROSITE" id="PS51873"/>
    </source>
</evidence>
<evidence type="ECO:0000313" key="29">
    <source>
        <dbReference type="Proteomes" id="UP001066276"/>
    </source>
</evidence>
<comment type="catalytic activity">
    <reaction evidence="1">
        <text>[E2 ubiquitin-conjugating enzyme]-S-ubiquitinyl-L-cysteine + [acceptor protein]-L-lysine = [E2 ubiquitin-conjugating enzyme]-L-cysteine + [acceptor protein]-N(6)-ubiquitinyl-L-lysine.</text>
        <dbReference type="EC" id="2.3.2.31"/>
    </reaction>
</comment>
<dbReference type="PROSITE" id="PS51873">
    <property type="entry name" value="TRIAD"/>
    <property type="match status" value="1"/>
</dbReference>
<comment type="function">
    <text evidence="20">E3 ubiquitin-protein ligase which accepts ubiquitin from E2 ubiquitin-conjugating enzymes UBE2L3 and UBE2L6 in the form of a thioester and then directly transfers the ubiquitin to targeted substrates such as LCMT2, thereby promoting their degradation. Induces apoptosis via a p53/TP53-dependent but caspase-independent mechanism. Plays a crucial role in maintaining the genomic stability by controlling the degradation of multiple proteins involved in mitotic progression and DNA damage. Regulates epithelial homeostasis by mediating degradation of CDKN1A and isoform 2 of TP63. Plays a regulatory role in innate immunity by negatively regulating IRF3 activation and IFN-beta production. Mechanistically, inhibits TBK1 phosphorylation and 'Lys-63'-linked polyubiquitination independently of its E3 ligase activity. Alternatively, promotes 'Lys-27' and 'Lys-33'-linked ubiquitination of IFIH1/MDA5, promoting selective autophagic degradation of IFIH1/MDA5 to inhibit antiviral response.</text>
</comment>
<evidence type="ECO:0000256" key="24">
    <source>
        <dbReference type="PROSITE-ProRule" id="PRU00175"/>
    </source>
</evidence>
<feature type="domain" description="RING-type" evidence="26">
    <location>
        <begin position="166"/>
        <end position="212"/>
    </location>
</feature>
<evidence type="ECO:0000256" key="18">
    <source>
        <dbReference type="ARBA" id="ARBA00023136"/>
    </source>
</evidence>
<evidence type="ECO:0000259" key="26">
    <source>
        <dbReference type="PROSITE" id="PS50089"/>
    </source>
</evidence>
<protein>
    <recommendedName>
        <fullName evidence="22">E3 ubiquitin-protein ligase RNF144B</fullName>
        <ecNumber evidence="5">2.3.2.31</ecNumber>
    </recommendedName>
    <alternativeName>
        <fullName evidence="23">RING finger protein 144B</fullName>
    </alternativeName>
</protein>
<evidence type="ECO:0000256" key="5">
    <source>
        <dbReference type="ARBA" id="ARBA00012251"/>
    </source>
</evidence>
<comment type="subcellular location">
    <subcellularLocation>
        <location evidence="3">Cytoplasm</location>
    </subcellularLocation>
    <subcellularLocation>
        <location evidence="2">Mitochondrion membrane</location>
        <topology evidence="2">Single-pass membrane protein</topology>
    </subcellularLocation>
</comment>
<evidence type="ECO:0000256" key="3">
    <source>
        <dbReference type="ARBA" id="ARBA00004496"/>
    </source>
</evidence>
<dbReference type="Pfam" id="PF22191">
    <property type="entry name" value="IBR_1"/>
    <property type="match status" value="1"/>
</dbReference>
<dbReference type="SUPFAM" id="SSF57850">
    <property type="entry name" value="RING/U-box"/>
    <property type="match status" value="3"/>
</dbReference>
<name>A0AAV7VHR4_PLEWA</name>
<dbReference type="InterPro" id="IPR044066">
    <property type="entry name" value="TRIAD_supradom"/>
</dbReference>
<evidence type="ECO:0000256" key="1">
    <source>
        <dbReference type="ARBA" id="ARBA00001798"/>
    </source>
</evidence>
<evidence type="ECO:0000256" key="2">
    <source>
        <dbReference type="ARBA" id="ARBA00004304"/>
    </source>
</evidence>
<evidence type="ECO:0000256" key="17">
    <source>
        <dbReference type="ARBA" id="ARBA00023128"/>
    </source>
</evidence>
<evidence type="ECO:0000256" key="11">
    <source>
        <dbReference type="ARBA" id="ARBA00022737"/>
    </source>
</evidence>
<keyword evidence="17" id="KW-0496">Mitochondrion</keyword>
<keyword evidence="8 25" id="KW-0812">Transmembrane</keyword>
<keyword evidence="10" id="KW-0479">Metal-binding</keyword>
<dbReference type="InterPro" id="IPR017907">
    <property type="entry name" value="Znf_RING_CS"/>
</dbReference>
<dbReference type="InterPro" id="IPR013083">
    <property type="entry name" value="Znf_RING/FYVE/PHD"/>
</dbReference>
<organism evidence="28 29">
    <name type="scientific">Pleurodeles waltl</name>
    <name type="common">Iberian ribbed newt</name>
    <dbReference type="NCBI Taxonomy" id="8319"/>
    <lineage>
        <taxon>Eukaryota</taxon>
        <taxon>Metazoa</taxon>
        <taxon>Chordata</taxon>
        <taxon>Craniata</taxon>
        <taxon>Vertebrata</taxon>
        <taxon>Euteleostomi</taxon>
        <taxon>Amphibia</taxon>
        <taxon>Batrachia</taxon>
        <taxon>Caudata</taxon>
        <taxon>Salamandroidea</taxon>
        <taxon>Salamandridae</taxon>
        <taxon>Pleurodelinae</taxon>
        <taxon>Pleurodeles</taxon>
    </lineage>
</organism>
<keyword evidence="12 24" id="KW-0863">Zinc-finger</keyword>
<sequence length="439" mass="48733">MVPQVPPSGWKAEQRLGNKSGAALTQFPFKFRTSVHVSAFIRRHRTLHLTTLQWRRAGPATPAKQDGSVMTVKEKRRNSDRHSAVLEEVRGACGQAGARPTGEEALRALLGVMRPASPLQRKSSGRAPDPEVLPLTMASAGRVCHHTMMAGMSTAGELTLEPLIMCKLCLCEHSLERMTTLEECSCIFCTMCLKQYVQLAVQEGFGSPITCPDTECTNRGILQDAEIAYLTSVDQLQLYQRLKFEREVHLDPHRTWCPSADCQSVCEVKPSDSGQPVEVVCQTCHLTFCSICKAIWHPERVCHEGQPIVVPTEHGVLISPDTEAPIKQCPVCQIFIERNEGCAQMMCKNCKHTFCWYCLQNLDNDIFLRHYDKGPCRNKLGHSRASVMWNRTQVVGILLGLGILALVTSPLLLLASPCIICCVCKSCRGKKKKHSPPTT</sequence>
<feature type="domain" description="RING-type" evidence="27">
    <location>
        <begin position="162"/>
        <end position="380"/>
    </location>
</feature>
<keyword evidence="6" id="KW-0963">Cytoplasm</keyword>
<dbReference type="EMBL" id="JANPWB010000003">
    <property type="protein sequence ID" value="KAJ1201168.1"/>
    <property type="molecule type" value="Genomic_DNA"/>
</dbReference>
<keyword evidence="9" id="KW-0053">Apoptosis</keyword>
<comment type="pathway">
    <text evidence="4">Protein modification; protein ubiquitination.</text>
</comment>
<evidence type="ECO:0000256" key="14">
    <source>
        <dbReference type="ARBA" id="ARBA00022833"/>
    </source>
</evidence>
<evidence type="ECO:0000256" key="23">
    <source>
        <dbReference type="ARBA" id="ARBA00078867"/>
    </source>
</evidence>
<keyword evidence="14" id="KW-0862">Zinc</keyword>
<keyword evidence="15" id="KW-0832">Ubl conjugation</keyword>
<dbReference type="FunFam" id="1.20.120.1750:FF:000010">
    <property type="entry name" value="RBR-type E3 ubiquitin transferase"/>
    <property type="match status" value="1"/>
</dbReference>
<dbReference type="FunFam" id="3.30.40.10:FF:000051">
    <property type="entry name" value="RBR-type E3 ubiquitin transferase"/>
    <property type="match status" value="1"/>
</dbReference>
<dbReference type="GO" id="GO:0016567">
    <property type="term" value="P:protein ubiquitination"/>
    <property type="evidence" value="ECO:0007669"/>
    <property type="project" value="InterPro"/>
</dbReference>
<evidence type="ECO:0000256" key="13">
    <source>
        <dbReference type="ARBA" id="ARBA00022786"/>
    </source>
</evidence>
<feature type="transmembrane region" description="Helical" evidence="25">
    <location>
        <begin position="394"/>
        <end position="424"/>
    </location>
</feature>
<keyword evidence="11" id="KW-0677">Repeat</keyword>
<evidence type="ECO:0000256" key="6">
    <source>
        <dbReference type="ARBA" id="ARBA00022490"/>
    </source>
</evidence>
<dbReference type="CDD" id="cd20369">
    <property type="entry name" value="Rcat_RBR_RNF144B"/>
    <property type="match status" value="1"/>
</dbReference>
<gene>
    <name evidence="28" type="ORF">NDU88_004982</name>
</gene>
<evidence type="ECO:0000256" key="16">
    <source>
        <dbReference type="ARBA" id="ARBA00022989"/>
    </source>
</evidence>
<dbReference type="EC" id="2.3.2.31" evidence="5"/>
<evidence type="ECO:0000256" key="15">
    <source>
        <dbReference type="ARBA" id="ARBA00022843"/>
    </source>
</evidence>
<keyword evidence="29" id="KW-1185">Reference proteome</keyword>
<evidence type="ECO:0000256" key="4">
    <source>
        <dbReference type="ARBA" id="ARBA00004906"/>
    </source>
</evidence>
<dbReference type="InterPro" id="IPR001841">
    <property type="entry name" value="Znf_RING"/>
</dbReference>
<proteinExistence type="inferred from homology"/>
<evidence type="ECO:0000256" key="8">
    <source>
        <dbReference type="ARBA" id="ARBA00022692"/>
    </source>
</evidence>
<dbReference type="Pfam" id="PF01485">
    <property type="entry name" value="IBR"/>
    <property type="match status" value="1"/>
</dbReference>
<reference evidence="28" key="1">
    <citation type="journal article" date="2022" name="bioRxiv">
        <title>Sequencing and chromosome-scale assembly of the giantPleurodeles waltlgenome.</title>
        <authorList>
            <person name="Brown T."/>
            <person name="Elewa A."/>
            <person name="Iarovenko S."/>
            <person name="Subramanian E."/>
            <person name="Araus A.J."/>
            <person name="Petzold A."/>
            <person name="Susuki M."/>
            <person name="Suzuki K.-i.T."/>
            <person name="Hayashi T."/>
            <person name="Toyoda A."/>
            <person name="Oliveira C."/>
            <person name="Osipova E."/>
            <person name="Leigh N.D."/>
            <person name="Simon A."/>
            <person name="Yun M.H."/>
        </authorList>
    </citation>
    <scope>NUCLEOTIDE SEQUENCE</scope>
    <source>
        <strain evidence="28">20211129_DDA</strain>
        <tissue evidence="28">Liver</tissue>
    </source>
</reference>
<comment type="subunit">
    <text evidence="21">Interacts with UBE2L3, UBE2L6 and LCMT2, as well as with BAX. Interacts with TBK1; this interaction inhibits TBK1 phosphorylation and 'Lys-63'-linked polyubiquitination.</text>
</comment>
<evidence type="ECO:0000256" key="21">
    <source>
        <dbReference type="ARBA" id="ARBA00061765"/>
    </source>
</evidence>
<evidence type="ECO:0000313" key="28">
    <source>
        <dbReference type="EMBL" id="KAJ1201168.1"/>
    </source>
</evidence>
<evidence type="ECO:0000256" key="7">
    <source>
        <dbReference type="ARBA" id="ARBA00022679"/>
    </source>
</evidence>
<dbReference type="InterPro" id="IPR002867">
    <property type="entry name" value="IBR_dom"/>
</dbReference>
<dbReference type="PANTHER" id="PTHR11685">
    <property type="entry name" value="RBR FAMILY RING FINGER AND IBR DOMAIN-CONTAINING"/>
    <property type="match status" value="1"/>
</dbReference>
<evidence type="ECO:0000256" key="19">
    <source>
        <dbReference type="ARBA" id="ARBA00038342"/>
    </source>
</evidence>
<dbReference type="SMART" id="SM00184">
    <property type="entry name" value="RING"/>
    <property type="match status" value="2"/>
</dbReference>
<evidence type="ECO:0000256" key="20">
    <source>
        <dbReference type="ARBA" id="ARBA00060040"/>
    </source>
</evidence>
<dbReference type="AlphaFoldDB" id="A0AAV7VHR4"/>
<dbReference type="GO" id="GO:0006915">
    <property type="term" value="P:apoptotic process"/>
    <property type="evidence" value="ECO:0007669"/>
    <property type="project" value="UniProtKB-KW"/>
</dbReference>
<evidence type="ECO:0000256" key="25">
    <source>
        <dbReference type="SAM" id="Phobius"/>
    </source>
</evidence>
<keyword evidence="7" id="KW-0808">Transferase</keyword>